<dbReference type="Proteomes" id="UP000011864">
    <property type="component" value="Chromosome"/>
</dbReference>
<dbReference type="RefSeq" id="WP_007643235.1">
    <property type="nucleotide sequence ID" value="NC_020514.1"/>
</dbReference>
<dbReference type="EMBL" id="CP003837">
    <property type="protein sequence ID" value="AGH46313.1"/>
    <property type="molecule type" value="Genomic_DNA"/>
</dbReference>
<dbReference type="HOGENOM" id="CLU_3255337_0_0_6"/>
<dbReference type="PATRIC" id="fig|1129794.4.peg.4189"/>
<dbReference type="AlphaFoldDB" id="K6Z5H8"/>
<protein>
    <submittedName>
        <fullName evidence="1">Uncharacterized protein</fullName>
    </submittedName>
</protein>
<keyword evidence="2" id="KW-1185">Reference proteome</keyword>
<name>K6Z5H8_9ALTE</name>
<gene>
    <name evidence="1" type="ORF">C427_4208</name>
</gene>
<evidence type="ECO:0000313" key="1">
    <source>
        <dbReference type="EMBL" id="AGH46313.1"/>
    </source>
</evidence>
<reference evidence="1 2" key="1">
    <citation type="journal article" date="2013" name="Genome Announc.">
        <title>Complete Genome Sequence of Glaciecola psychrophila Strain 170T.</title>
        <authorList>
            <person name="Yin J."/>
            <person name="Chen J."/>
            <person name="Liu G."/>
            <person name="Yu Y."/>
            <person name="Song L."/>
            <person name="Wang X."/>
            <person name="Qu X."/>
        </authorList>
    </citation>
    <scope>NUCLEOTIDE SEQUENCE [LARGE SCALE GENOMIC DNA]</scope>
    <source>
        <strain evidence="1 2">170</strain>
    </source>
</reference>
<evidence type="ECO:0000313" key="2">
    <source>
        <dbReference type="Proteomes" id="UP000011864"/>
    </source>
</evidence>
<organism evidence="1 2">
    <name type="scientific">Paraglaciecola psychrophila 170</name>
    <dbReference type="NCBI Taxonomy" id="1129794"/>
    <lineage>
        <taxon>Bacteria</taxon>
        <taxon>Pseudomonadati</taxon>
        <taxon>Pseudomonadota</taxon>
        <taxon>Gammaproteobacteria</taxon>
        <taxon>Alteromonadales</taxon>
        <taxon>Alteromonadaceae</taxon>
        <taxon>Paraglaciecola</taxon>
    </lineage>
</organism>
<proteinExistence type="predicted"/>
<sequence length="42" mass="4852">MFKYRNALPVTFLENVIFAEQAQDTVAVGFKVFPDQIDNARF</sequence>
<dbReference type="STRING" id="1129794.C427_4208"/>
<dbReference type="KEGG" id="gps:C427_4208"/>
<accession>K6Z5H8</accession>